<dbReference type="AlphaFoldDB" id="A0A1H6BFS4"/>
<reference evidence="4" key="1">
    <citation type="submission" date="2016-10" db="EMBL/GenBank/DDBJ databases">
        <authorList>
            <person name="Varghese N."/>
            <person name="Submissions S."/>
        </authorList>
    </citation>
    <scope>NUCLEOTIDE SEQUENCE [LARGE SCALE GENOMIC DNA]</scope>
    <source>
        <strain evidence="4">DSM 43163</strain>
    </source>
</reference>
<evidence type="ECO:0000256" key="1">
    <source>
        <dbReference type="SAM" id="MobiDB-lite"/>
    </source>
</evidence>
<gene>
    <name evidence="3" type="ORF">SAMN04489712_10751</name>
</gene>
<dbReference type="EMBL" id="FNVO01000007">
    <property type="protein sequence ID" value="SEG59167.1"/>
    <property type="molecule type" value="Genomic_DNA"/>
</dbReference>
<proteinExistence type="predicted"/>
<accession>A0A1H6BFS4</accession>
<dbReference type="InterPro" id="IPR007436">
    <property type="entry name" value="DUF485"/>
</dbReference>
<dbReference type="PANTHER" id="PTHR38441:SF1">
    <property type="entry name" value="MEMBRANE PROTEIN"/>
    <property type="match status" value="1"/>
</dbReference>
<feature type="transmembrane region" description="Helical" evidence="2">
    <location>
        <begin position="118"/>
        <end position="144"/>
    </location>
</feature>
<dbReference type="SUPFAM" id="SSF103473">
    <property type="entry name" value="MFS general substrate transporter"/>
    <property type="match status" value="1"/>
</dbReference>
<evidence type="ECO:0000313" key="4">
    <source>
        <dbReference type="Proteomes" id="UP000236723"/>
    </source>
</evidence>
<dbReference type="Pfam" id="PF04341">
    <property type="entry name" value="DUF485"/>
    <property type="match status" value="1"/>
</dbReference>
<evidence type="ECO:0000313" key="3">
    <source>
        <dbReference type="EMBL" id="SEG59167.1"/>
    </source>
</evidence>
<dbReference type="PANTHER" id="PTHR38441">
    <property type="entry name" value="INTEGRAL MEMBRANE PROTEIN-RELATED"/>
    <property type="match status" value="1"/>
</dbReference>
<name>A0A1H6BFS4_9ACTN</name>
<feature type="transmembrane region" description="Helical" evidence="2">
    <location>
        <begin position="87"/>
        <end position="106"/>
    </location>
</feature>
<protein>
    <submittedName>
        <fullName evidence="3">Uncharacterized membrane protein, DUF485 family</fullName>
    </submittedName>
</protein>
<organism evidence="3 4">
    <name type="scientific">Thermomonospora echinospora</name>
    <dbReference type="NCBI Taxonomy" id="1992"/>
    <lineage>
        <taxon>Bacteria</taxon>
        <taxon>Bacillati</taxon>
        <taxon>Actinomycetota</taxon>
        <taxon>Actinomycetes</taxon>
        <taxon>Streptosporangiales</taxon>
        <taxon>Thermomonosporaceae</taxon>
        <taxon>Thermomonospora</taxon>
    </lineage>
</organism>
<sequence length="167" mass="18338">MPFARSSYGIDRSPMAADGSAQAPGGSAQPARGPLHVAVPAFYLGVTPVTAEEDHVTVEKDLDRGGTPYERVQRSPEFQELRRRFRAFVFPATVAFLTWYLLYVVLSGWARGFMGTQIVGFINVALIFGLLQFVSTFLIAWLYARHAEAKLDPMAAELGARVEGEGK</sequence>
<keyword evidence="2" id="KW-0812">Transmembrane</keyword>
<dbReference type="InterPro" id="IPR036259">
    <property type="entry name" value="MFS_trans_sf"/>
</dbReference>
<evidence type="ECO:0000256" key="2">
    <source>
        <dbReference type="SAM" id="Phobius"/>
    </source>
</evidence>
<dbReference type="Proteomes" id="UP000236723">
    <property type="component" value="Unassembled WGS sequence"/>
</dbReference>
<keyword evidence="4" id="KW-1185">Reference proteome</keyword>
<keyword evidence="2" id="KW-0472">Membrane</keyword>
<keyword evidence="2" id="KW-1133">Transmembrane helix</keyword>
<feature type="region of interest" description="Disordered" evidence="1">
    <location>
        <begin position="1"/>
        <end position="31"/>
    </location>
</feature>